<dbReference type="OrthoDB" id="6433969at2759"/>
<organism evidence="2 3">
    <name type="scientific">Araneus ventricosus</name>
    <name type="common">Orbweaver spider</name>
    <name type="synonym">Epeira ventricosa</name>
    <dbReference type="NCBI Taxonomy" id="182803"/>
    <lineage>
        <taxon>Eukaryota</taxon>
        <taxon>Metazoa</taxon>
        <taxon>Ecdysozoa</taxon>
        <taxon>Arthropoda</taxon>
        <taxon>Chelicerata</taxon>
        <taxon>Arachnida</taxon>
        <taxon>Araneae</taxon>
        <taxon>Araneomorphae</taxon>
        <taxon>Entelegynae</taxon>
        <taxon>Araneoidea</taxon>
        <taxon>Araneidae</taxon>
        <taxon>Araneus</taxon>
    </lineage>
</organism>
<sequence>MNNSALEKDTVQLLRVTNKIADEFNVKHYTGVVFLDVRKVFDRLWHQGLIVKLIIYKYPDYLILILRNFLTVRKFQVRVNHTLSSVGNIQAGTPQGSSLSPTLYNIINSDFPKNDKILNGLFANDSAILTQGSNIKFVIQTLQVQLHRIENWCTNCRVTINSENTKAIIFRKGHSDKVLKPLTFFDKKLSWENQVKYLGIIFDGKLAFRQHAKYNNDKFWN</sequence>
<name>A0A4Y2DDE6_ARAVE</name>
<dbReference type="InterPro" id="IPR000477">
    <property type="entry name" value="RT_dom"/>
</dbReference>
<dbReference type="PANTHER" id="PTHR36688">
    <property type="entry name" value="ENDO/EXONUCLEASE/PHOSPHATASE DOMAIN-CONTAINING PROTEIN"/>
    <property type="match status" value="1"/>
</dbReference>
<keyword evidence="2" id="KW-0808">Transferase</keyword>
<evidence type="ECO:0000313" key="3">
    <source>
        <dbReference type="Proteomes" id="UP000499080"/>
    </source>
</evidence>
<dbReference type="Proteomes" id="UP000499080">
    <property type="component" value="Unassembled WGS sequence"/>
</dbReference>
<keyword evidence="3" id="KW-1185">Reference proteome</keyword>
<dbReference type="EMBL" id="BGPR01000335">
    <property type="protein sequence ID" value="GBM13884.1"/>
    <property type="molecule type" value="Genomic_DNA"/>
</dbReference>
<evidence type="ECO:0000259" key="1">
    <source>
        <dbReference type="PROSITE" id="PS50878"/>
    </source>
</evidence>
<comment type="caution">
    <text evidence="2">The sequence shown here is derived from an EMBL/GenBank/DDBJ whole genome shotgun (WGS) entry which is preliminary data.</text>
</comment>
<proteinExistence type="predicted"/>
<accession>A0A4Y2DDE6</accession>
<dbReference type="PROSITE" id="PS50878">
    <property type="entry name" value="RT_POL"/>
    <property type="match status" value="1"/>
</dbReference>
<dbReference type="AlphaFoldDB" id="A0A4Y2DDE6"/>
<dbReference type="InterPro" id="IPR052560">
    <property type="entry name" value="RdDP_mobile_element"/>
</dbReference>
<dbReference type="PANTHER" id="PTHR36688:SF1">
    <property type="entry name" value="ENDONUCLEASE_EXONUCLEASE_PHOSPHATASE DOMAIN-CONTAINING PROTEIN"/>
    <property type="match status" value="1"/>
</dbReference>
<protein>
    <submittedName>
        <fullName evidence="2">RNA-directed DNA polymerase from mobile element jockey</fullName>
    </submittedName>
</protein>
<dbReference type="Pfam" id="PF00078">
    <property type="entry name" value="RVT_1"/>
    <property type="match status" value="1"/>
</dbReference>
<feature type="domain" description="Reverse transcriptase" evidence="1">
    <location>
        <begin position="1"/>
        <end position="202"/>
    </location>
</feature>
<evidence type="ECO:0000313" key="2">
    <source>
        <dbReference type="EMBL" id="GBM13884.1"/>
    </source>
</evidence>
<keyword evidence="2" id="KW-0548">Nucleotidyltransferase</keyword>
<keyword evidence="2" id="KW-0695">RNA-directed DNA polymerase</keyword>
<dbReference type="GO" id="GO:0003964">
    <property type="term" value="F:RNA-directed DNA polymerase activity"/>
    <property type="evidence" value="ECO:0007669"/>
    <property type="project" value="UniProtKB-KW"/>
</dbReference>
<gene>
    <name evidence="2" type="primary">jockeypol_282</name>
    <name evidence="2" type="ORF">AVEN_44136_1</name>
</gene>
<reference evidence="2 3" key="1">
    <citation type="journal article" date="2019" name="Sci. Rep.">
        <title>Orb-weaving spider Araneus ventricosus genome elucidates the spidroin gene catalogue.</title>
        <authorList>
            <person name="Kono N."/>
            <person name="Nakamura H."/>
            <person name="Ohtoshi R."/>
            <person name="Moran D.A.P."/>
            <person name="Shinohara A."/>
            <person name="Yoshida Y."/>
            <person name="Fujiwara M."/>
            <person name="Mori M."/>
            <person name="Tomita M."/>
            <person name="Arakawa K."/>
        </authorList>
    </citation>
    <scope>NUCLEOTIDE SEQUENCE [LARGE SCALE GENOMIC DNA]</scope>
</reference>